<dbReference type="AlphaFoldDB" id="A0A511DKF4"/>
<protein>
    <recommendedName>
        <fullName evidence="1">CobQ/CobB/MinD/ParA nucleotide binding domain-containing protein</fullName>
    </recommendedName>
</protein>
<accession>A0A511DKF4</accession>
<organism evidence="2 3">
    <name type="scientific">Pseudonocardia sulfidoxydans NBRC 16205</name>
    <dbReference type="NCBI Taxonomy" id="1223511"/>
    <lineage>
        <taxon>Bacteria</taxon>
        <taxon>Bacillati</taxon>
        <taxon>Actinomycetota</taxon>
        <taxon>Actinomycetes</taxon>
        <taxon>Pseudonocardiales</taxon>
        <taxon>Pseudonocardiaceae</taxon>
        <taxon>Pseudonocardia</taxon>
    </lineage>
</organism>
<evidence type="ECO:0000313" key="2">
    <source>
        <dbReference type="EMBL" id="GEL25276.1"/>
    </source>
</evidence>
<dbReference type="InterPro" id="IPR027417">
    <property type="entry name" value="P-loop_NTPase"/>
</dbReference>
<dbReference type="EMBL" id="BJVJ01000050">
    <property type="protein sequence ID" value="GEL25276.1"/>
    <property type="molecule type" value="Genomic_DNA"/>
</dbReference>
<evidence type="ECO:0000259" key="1">
    <source>
        <dbReference type="Pfam" id="PF01656"/>
    </source>
</evidence>
<dbReference type="Pfam" id="PF01656">
    <property type="entry name" value="CbiA"/>
    <property type="match status" value="1"/>
</dbReference>
<reference evidence="2 3" key="1">
    <citation type="submission" date="2019-07" db="EMBL/GenBank/DDBJ databases">
        <title>Whole genome shotgun sequence of Pseudonocardia sulfidoxydans NBRC 16205.</title>
        <authorList>
            <person name="Hosoyama A."/>
            <person name="Uohara A."/>
            <person name="Ohji S."/>
            <person name="Ichikawa N."/>
        </authorList>
    </citation>
    <scope>NUCLEOTIDE SEQUENCE [LARGE SCALE GENOMIC DNA]</scope>
    <source>
        <strain evidence="2 3">NBRC 16205</strain>
    </source>
</reference>
<feature type="domain" description="CobQ/CobB/MinD/ParA nucleotide binding" evidence="1">
    <location>
        <begin position="18"/>
        <end position="175"/>
    </location>
</feature>
<dbReference type="Gene3D" id="3.40.50.300">
    <property type="entry name" value="P-loop containing nucleotide triphosphate hydrolases"/>
    <property type="match status" value="1"/>
</dbReference>
<dbReference type="SUPFAM" id="SSF52540">
    <property type="entry name" value="P-loop containing nucleoside triphosphate hydrolases"/>
    <property type="match status" value="1"/>
</dbReference>
<proteinExistence type="predicted"/>
<dbReference type="GO" id="GO:0009898">
    <property type="term" value="C:cytoplasmic side of plasma membrane"/>
    <property type="evidence" value="ECO:0007669"/>
    <property type="project" value="TreeGrafter"/>
</dbReference>
<dbReference type="GO" id="GO:0005524">
    <property type="term" value="F:ATP binding"/>
    <property type="evidence" value="ECO:0007669"/>
    <property type="project" value="TreeGrafter"/>
</dbReference>
<gene>
    <name evidence="2" type="primary">cooC</name>
    <name evidence="2" type="ORF">PSU4_42300</name>
</gene>
<keyword evidence="3" id="KW-1185">Reference proteome</keyword>
<dbReference type="InterPro" id="IPR002586">
    <property type="entry name" value="CobQ/CobB/MinD/ParA_Nub-bd_dom"/>
</dbReference>
<dbReference type="Proteomes" id="UP000321685">
    <property type="component" value="Unassembled WGS sequence"/>
</dbReference>
<dbReference type="GO" id="GO:0051782">
    <property type="term" value="P:negative regulation of cell division"/>
    <property type="evidence" value="ECO:0007669"/>
    <property type="project" value="TreeGrafter"/>
</dbReference>
<dbReference type="GO" id="GO:0016887">
    <property type="term" value="F:ATP hydrolysis activity"/>
    <property type="evidence" value="ECO:0007669"/>
    <property type="project" value="TreeGrafter"/>
</dbReference>
<dbReference type="GO" id="GO:0005829">
    <property type="term" value="C:cytosol"/>
    <property type="evidence" value="ECO:0007669"/>
    <property type="project" value="TreeGrafter"/>
</dbReference>
<name>A0A511DKF4_9PSEU</name>
<comment type="caution">
    <text evidence="2">The sequence shown here is derived from an EMBL/GenBank/DDBJ whole genome shotgun (WGS) entry which is preliminary data.</text>
</comment>
<evidence type="ECO:0000313" key="3">
    <source>
        <dbReference type="Proteomes" id="UP000321685"/>
    </source>
</evidence>
<dbReference type="InterPro" id="IPR050625">
    <property type="entry name" value="ParA/MinD_ATPase"/>
</dbReference>
<dbReference type="PANTHER" id="PTHR43384:SF15">
    <property type="entry name" value="ATP-BINDING PROTEIN"/>
    <property type="match status" value="1"/>
</dbReference>
<sequence length="327" mass="34536">MFSQGSGKGRLVRIAFVGKGGSGKTTAAAMFSRYLADRGHPVLAVDADINQNLGEALGATGPAPRALGADLPWLKNHLRGNNPLVPSAEAMIKTTPPGPGSRTAGLRADDPVLARCAAATPDGVRYLVTGEFDEADIGVSCYHSKTGAVELWLNHLVDGPGEYVVVDMTAGADAFASGLFTRFDLTVLVSEPTRRGVGVFHQYAAHTAGRDVALAVLGNKVDEDADVAYLREHAGDALIGWLGRSPWVRAAERGELRPVADLEPANLAVLADVLAALDARPRDWERYHRDTVEFHLRNARAWGDRATGLDLAAQVAPGFVPGAPVPA</sequence>
<dbReference type="PANTHER" id="PTHR43384">
    <property type="entry name" value="SEPTUM SITE-DETERMINING PROTEIN MIND HOMOLOG, CHLOROPLASTIC-RELATED"/>
    <property type="match status" value="1"/>
</dbReference>